<dbReference type="SUPFAM" id="SSF50978">
    <property type="entry name" value="WD40 repeat-like"/>
    <property type="match status" value="1"/>
</dbReference>
<dbReference type="InterPro" id="IPR036322">
    <property type="entry name" value="WD40_repeat_dom_sf"/>
</dbReference>
<protein>
    <submittedName>
        <fullName evidence="4">Uncharacterized protein</fullName>
    </submittedName>
</protein>
<dbReference type="PRINTS" id="PR00320">
    <property type="entry name" value="GPROTEINBRPT"/>
</dbReference>
<dbReference type="Pfam" id="PF00400">
    <property type="entry name" value="WD40"/>
    <property type="match status" value="4"/>
</dbReference>
<keyword evidence="5" id="KW-1185">Reference proteome</keyword>
<reference evidence="4 5" key="1">
    <citation type="journal article" date="2024" name="BMC Genomics">
        <title>Genome assembly of redclaw crayfish (Cherax quadricarinatus) provides insights into its immune adaptation and hypoxia tolerance.</title>
        <authorList>
            <person name="Liu Z."/>
            <person name="Zheng J."/>
            <person name="Li H."/>
            <person name="Fang K."/>
            <person name="Wang S."/>
            <person name="He J."/>
            <person name="Zhou D."/>
            <person name="Weng S."/>
            <person name="Chi M."/>
            <person name="Gu Z."/>
            <person name="He J."/>
            <person name="Li F."/>
            <person name="Wang M."/>
        </authorList>
    </citation>
    <scope>NUCLEOTIDE SEQUENCE [LARGE SCALE GENOMIC DNA]</scope>
    <source>
        <strain evidence="4">ZL_2023a</strain>
    </source>
</reference>
<dbReference type="GO" id="GO:0005737">
    <property type="term" value="C:cytoplasm"/>
    <property type="evidence" value="ECO:0007669"/>
    <property type="project" value="TreeGrafter"/>
</dbReference>
<dbReference type="EMBL" id="JARKIK010000001">
    <property type="protein sequence ID" value="KAK8754014.1"/>
    <property type="molecule type" value="Genomic_DNA"/>
</dbReference>
<organism evidence="4 5">
    <name type="scientific">Cherax quadricarinatus</name>
    <name type="common">Australian red claw crayfish</name>
    <dbReference type="NCBI Taxonomy" id="27406"/>
    <lineage>
        <taxon>Eukaryota</taxon>
        <taxon>Metazoa</taxon>
        <taxon>Ecdysozoa</taxon>
        <taxon>Arthropoda</taxon>
        <taxon>Crustacea</taxon>
        <taxon>Multicrustacea</taxon>
        <taxon>Malacostraca</taxon>
        <taxon>Eumalacostraca</taxon>
        <taxon>Eucarida</taxon>
        <taxon>Decapoda</taxon>
        <taxon>Pleocyemata</taxon>
        <taxon>Astacidea</taxon>
        <taxon>Parastacoidea</taxon>
        <taxon>Parastacidae</taxon>
        <taxon>Cherax</taxon>
    </lineage>
</organism>
<dbReference type="GO" id="GO:0043130">
    <property type="term" value="F:ubiquitin binding"/>
    <property type="evidence" value="ECO:0007669"/>
    <property type="project" value="TreeGrafter"/>
</dbReference>
<proteinExistence type="predicted"/>
<dbReference type="Proteomes" id="UP001445076">
    <property type="component" value="Unassembled WGS sequence"/>
</dbReference>
<name>A0AAW0YMP8_CHEQU</name>
<dbReference type="Gene3D" id="2.130.10.10">
    <property type="entry name" value="YVTN repeat-like/Quinoprotein amine dehydrogenase"/>
    <property type="match status" value="2"/>
</dbReference>
<feature type="non-terminal residue" evidence="4">
    <location>
        <position position="201"/>
    </location>
</feature>
<dbReference type="InterPro" id="IPR015943">
    <property type="entry name" value="WD40/YVTN_repeat-like_dom_sf"/>
</dbReference>
<dbReference type="GO" id="GO:0010992">
    <property type="term" value="P:ubiquitin recycling"/>
    <property type="evidence" value="ECO:0007669"/>
    <property type="project" value="TreeGrafter"/>
</dbReference>
<keyword evidence="2" id="KW-0677">Repeat</keyword>
<evidence type="ECO:0000256" key="3">
    <source>
        <dbReference type="PROSITE-ProRule" id="PRU00221"/>
    </source>
</evidence>
<dbReference type="PANTHER" id="PTHR19849">
    <property type="entry name" value="PHOSPHOLIPASE A-2-ACTIVATING PROTEIN"/>
    <property type="match status" value="1"/>
</dbReference>
<dbReference type="PROSITE" id="PS00678">
    <property type="entry name" value="WD_REPEATS_1"/>
    <property type="match status" value="2"/>
</dbReference>
<dbReference type="PANTHER" id="PTHR19849:SF1">
    <property type="entry name" value="F-BOX_WD REPEAT-CONTAINING PROTEIN 7"/>
    <property type="match status" value="1"/>
</dbReference>
<sequence>MDCTARSWLFTTGACLKKFEGHTGCVSSMSTDLTARILYTGSADSTLRSWDIATATCFRVFQGHPSHVVCLVAMKQLVYSGDGTGVVKVWEAGSGDVVPKKPIPGRKPLTVEPITTFSGHTNTVNCLRFHKGILYTGCSDNIIRAFDVTSKEMRAAYLGHKIGVNCLMACRNKLYSGSNDTTIMVWDLAKRSNEMDLLETS</sequence>
<evidence type="ECO:0000313" key="4">
    <source>
        <dbReference type="EMBL" id="KAK8754014.1"/>
    </source>
</evidence>
<dbReference type="InterPro" id="IPR019775">
    <property type="entry name" value="WD40_repeat_CS"/>
</dbReference>
<feature type="repeat" description="WD" evidence="3">
    <location>
        <begin position="19"/>
        <end position="60"/>
    </location>
</feature>
<dbReference type="InterPro" id="IPR001680">
    <property type="entry name" value="WD40_rpt"/>
</dbReference>
<gene>
    <name evidence="4" type="ORF">OTU49_007931</name>
</gene>
<evidence type="ECO:0000313" key="5">
    <source>
        <dbReference type="Proteomes" id="UP001445076"/>
    </source>
</evidence>
<dbReference type="AlphaFoldDB" id="A0AAW0YMP8"/>
<accession>A0AAW0YMP8</accession>
<evidence type="ECO:0000256" key="1">
    <source>
        <dbReference type="ARBA" id="ARBA00022574"/>
    </source>
</evidence>
<feature type="repeat" description="WD" evidence="3">
    <location>
        <begin position="117"/>
        <end position="156"/>
    </location>
</feature>
<dbReference type="PROSITE" id="PS50082">
    <property type="entry name" value="WD_REPEATS_2"/>
    <property type="match status" value="3"/>
</dbReference>
<feature type="repeat" description="WD" evidence="3">
    <location>
        <begin position="157"/>
        <end position="196"/>
    </location>
</feature>
<comment type="caution">
    <text evidence="4">The sequence shown here is derived from an EMBL/GenBank/DDBJ whole genome shotgun (WGS) entry which is preliminary data.</text>
</comment>
<dbReference type="SMART" id="SM00320">
    <property type="entry name" value="WD40"/>
    <property type="match status" value="4"/>
</dbReference>
<dbReference type="PROSITE" id="PS50294">
    <property type="entry name" value="WD_REPEATS_REGION"/>
    <property type="match status" value="1"/>
</dbReference>
<dbReference type="GO" id="GO:0043161">
    <property type="term" value="P:proteasome-mediated ubiquitin-dependent protein catabolic process"/>
    <property type="evidence" value="ECO:0007669"/>
    <property type="project" value="TreeGrafter"/>
</dbReference>
<keyword evidence="1 3" id="KW-0853">WD repeat</keyword>
<dbReference type="InterPro" id="IPR020472">
    <property type="entry name" value="WD40_PAC1"/>
</dbReference>
<dbReference type="GO" id="GO:0005634">
    <property type="term" value="C:nucleus"/>
    <property type="evidence" value="ECO:0007669"/>
    <property type="project" value="TreeGrafter"/>
</dbReference>
<evidence type="ECO:0000256" key="2">
    <source>
        <dbReference type="ARBA" id="ARBA00022737"/>
    </source>
</evidence>